<dbReference type="EMBL" id="CP020773">
    <property type="protein sequence ID" value="ARJ51694.1"/>
    <property type="molecule type" value="Genomic_DNA"/>
</dbReference>
<dbReference type="PROSITE" id="PS01281">
    <property type="entry name" value="GIDA_2"/>
    <property type="match status" value="1"/>
</dbReference>
<comment type="subcellular location">
    <subcellularLocation>
        <location evidence="10">Cytoplasm</location>
    </subcellularLocation>
</comment>
<dbReference type="KEGG" id="slz:B5P37_10405"/>
<evidence type="ECO:0000256" key="3">
    <source>
        <dbReference type="ARBA" id="ARBA00022603"/>
    </source>
</evidence>
<dbReference type="InterPro" id="IPR004417">
    <property type="entry name" value="TrmFO"/>
</dbReference>
<dbReference type="GO" id="GO:0030488">
    <property type="term" value="P:tRNA methylation"/>
    <property type="evidence" value="ECO:0007669"/>
    <property type="project" value="TreeGrafter"/>
</dbReference>
<evidence type="ECO:0000256" key="1">
    <source>
        <dbReference type="ARBA" id="ARBA00001974"/>
    </source>
</evidence>
<comment type="cofactor">
    <cofactor evidence="1 10">
        <name>FAD</name>
        <dbReference type="ChEBI" id="CHEBI:57692"/>
    </cofactor>
</comment>
<comment type="similarity">
    <text evidence="10">Belongs to the MnmG family. TrmFO subfamily.</text>
</comment>
<dbReference type="InterPro" id="IPR036188">
    <property type="entry name" value="FAD/NAD-bd_sf"/>
</dbReference>
<feature type="domain" description="MnmG N-terminal" evidence="11">
    <location>
        <begin position="4"/>
        <end position="364"/>
    </location>
</feature>
<feature type="binding site" evidence="10">
    <location>
        <begin position="8"/>
        <end position="13"/>
    </location>
    <ligand>
        <name>FAD</name>
        <dbReference type="ChEBI" id="CHEBI:57692"/>
    </ligand>
</feature>
<dbReference type="HAMAP" id="MF_01037">
    <property type="entry name" value="TrmFO"/>
    <property type="match status" value="1"/>
</dbReference>
<sequence>MASVNIVGAGLAGSEAAFQLAERGIHVNLYEMRPVKQTPAHHTPQFAELVCSNSLRGNSLTNAVGVLKEEMRRLNSLIITAADKARVPAGGALAVDRHDFSGYITDVLKNHPNVTVRNEEVTSIPDGPTIIATGPLTSESLTQEVVALTGAHQLYFYDAAAPIIEKDSIDMEKVYLKSRYDKGEAAYLNCPMTEEEFNRFYEATLAAEVAPMNDFEKEKYFEGCMPFEVMAARGPKTLLFGPMKPVGLEDPKTGKRPYAVVQLRQDDAAGTLYNIVGFQTRLKWGAQKEVIRLIPGLENVDIVRYGVMHRNTFINSPEVLNANYEFKNRKNLFFAGQMTGVEGYVESAASGMVAGINLAHRMLDKGDVIFPRETMIGSMAYYISHATNNKNFQPMNANFGLVPPLEQRIKDKKERYETLAYRALDYLDHFKQTL</sequence>
<dbReference type="Proteomes" id="UP000242864">
    <property type="component" value="Chromosome"/>
</dbReference>
<dbReference type="FunFam" id="3.50.50.60:FF:000040">
    <property type="entry name" value="Methylenetetrahydrofolate--tRNA-(uracil-5-)-methyltransferase TrmFO"/>
    <property type="match status" value="1"/>
</dbReference>
<dbReference type="GO" id="GO:0047151">
    <property type="term" value="F:tRNA (uracil(54)-C5)-methyltransferase activity, 5,10-methylenetetrahydrofolate-dependent"/>
    <property type="evidence" value="ECO:0007669"/>
    <property type="project" value="UniProtKB-UniRule"/>
</dbReference>
<keyword evidence="9 10" id="KW-0520">NAD</keyword>
<keyword evidence="5 10" id="KW-0808">Transferase</keyword>
<keyword evidence="6 10" id="KW-0819">tRNA processing</keyword>
<dbReference type="PANTHER" id="PTHR11806">
    <property type="entry name" value="GLUCOSE INHIBITED DIVISION PROTEIN A"/>
    <property type="match status" value="1"/>
</dbReference>
<protein>
    <recommendedName>
        <fullName evidence="10">Methylenetetrahydrofolate--tRNA-(uracil-5-)-methyltransferase TrmFO</fullName>
        <ecNumber evidence="10">2.1.1.74</ecNumber>
    </recommendedName>
    <alternativeName>
        <fullName evidence="10">Folate-dependent tRNA (uracil-5-)-methyltransferase</fullName>
    </alternativeName>
    <alternativeName>
        <fullName evidence="10">Folate-dependent tRNA(M-5-U54)-methyltransferase</fullName>
    </alternativeName>
</protein>
<proteinExistence type="inferred from homology"/>
<keyword evidence="2 10" id="KW-0963">Cytoplasm</keyword>
<dbReference type="SUPFAM" id="SSF51905">
    <property type="entry name" value="FAD/NAD(P)-binding domain"/>
    <property type="match status" value="1"/>
</dbReference>
<evidence type="ECO:0000256" key="5">
    <source>
        <dbReference type="ARBA" id="ARBA00022679"/>
    </source>
</evidence>
<evidence type="ECO:0000256" key="9">
    <source>
        <dbReference type="ARBA" id="ARBA00023027"/>
    </source>
</evidence>
<keyword evidence="8 10" id="KW-0521">NADP</keyword>
<dbReference type="NCBIfam" id="NF003739">
    <property type="entry name" value="PRK05335.1"/>
    <property type="match status" value="1"/>
</dbReference>
<evidence type="ECO:0000313" key="13">
    <source>
        <dbReference type="Proteomes" id="UP000242864"/>
    </source>
</evidence>
<dbReference type="NCBIfam" id="TIGR00137">
    <property type="entry name" value="gid_trmFO"/>
    <property type="match status" value="1"/>
</dbReference>
<dbReference type="GO" id="GO:0002098">
    <property type="term" value="P:tRNA wobble uridine modification"/>
    <property type="evidence" value="ECO:0007669"/>
    <property type="project" value="TreeGrafter"/>
</dbReference>
<name>A0AAC9RTU6_9STAP</name>
<dbReference type="InterPro" id="IPR020595">
    <property type="entry name" value="MnmG-rel_CS"/>
</dbReference>
<evidence type="ECO:0000256" key="7">
    <source>
        <dbReference type="ARBA" id="ARBA00022827"/>
    </source>
</evidence>
<dbReference type="Gene3D" id="3.50.50.60">
    <property type="entry name" value="FAD/NAD(P)-binding domain"/>
    <property type="match status" value="2"/>
</dbReference>
<reference evidence="12 13" key="1">
    <citation type="submission" date="2017-04" db="EMBL/GenBank/DDBJ databases">
        <authorList>
            <person name="Veseli I.A."/>
            <person name="Tang C."/>
            <person name="Pombert J.-F."/>
        </authorList>
    </citation>
    <scope>NUCLEOTIDE SEQUENCE [LARGE SCALE GENOMIC DNA]</scope>
    <source>
        <strain evidence="12 13">ATCC 700373</strain>
    </source>
</reference>
<keyword evidence="3 10" id="KW-0489">Methyltransferase</keyword>
<comment type="catalytic activity">
    <reaction evidence="10">
        <text>uridine(54) in tRNA + (6R)-5,10-methylene-5,6,7,8-tetrahydrofolate + NADPH + H(+) = 5-methyluridine(54) in tRNA + (6S)-5,6,7,8-tetrahydrofolate + NADP(+)</text>
        <dbReference type="Rhea" id="RHEA:62372"/>
        <dbReference type="Rhea" id="RHEA-COMP:10167"/>
        <dbReference type="Rhea" id="RHEA-COMP:10193"/>
        <dbReference type="ChEBI" id="CHEBI:15378"/>
        <dbReference type="ChEBI" id="CHEBI:15636"/>
        <dbReference type="ChEBI" id="CHEBI:57453"/>
        <dbReference type="ChEBI" id="CHEBI:57783"/>
        <dbReference type="ChEBI" id="CHEBI:58349"/>
        <dbReference type="ChEBI" id="CHEBI:65315"/>
        <dbReference type="ChEBI" id="CHEBI:74447"/>
        <dbReference type="EC" id="2.1.1.74"/>
    </reaction>
</comment>
<keyword evidence="7 10" id="KW-0274">FAD</keyword>
<comment type="catalytic activity">
    <reaction evidence="10">
        <text>uridine(54) in tRNA + (6R)-5,10-methylene-5,6,7,8-tetrahydrofolate + NADH + H(+) = 5-methyluridine(54) in tRNA + (6S)-5,6,7,8-tetrahydrofolate + NAD(+)</text>
        <dbReference type="Rhea" id="RHEA:16873"/>
        <dbReference type="Rhea" id="RHEA-COMP:10167"/>
        <dbReference type="Rhea" id="RHEA-COMP:10193"/>
        <dbReference type="ChEBI" id="CHEBI:15378"/>
        <dbReference type="ChEBI" id="CHEBI:15636"/>
        <dbReference type="ChEBI" id="CHEBI:57453"/>
        <dbReference type="ChEBI" id="CHEBI:57540"/>
        <dbReference type="ChEBI" id="CHEBI:57945"/>
        <dbReference type="ChEBI" id="CHEBI:65315"/>
        <dbReference type="ChEBI" id="CHEBI:74447"/>
        <dbReference type="EC" id="2.1.1.74"/>
    </reaction>
</comment>
<evidence type="ECO:0000259" key="11">
    <source>
        <dbReference type="Pfam" id="PF01134"/>
    </source>
</evidence>
<dbReference type="EC" id="2.1.1.74" evidence="10"/>
<evidence type="ECO:0000256" key="2">
    <source>
        <dbReference type="ARBA" id="ARBA00022490"/>
    </source>
</evidence>
<comment type="function">
    <text evidence="10">Catalyzes the folate-dependent formation of 5-methyl-uridine at position 54 (M-5-U54) in all tRNAs.</text>
</comment>
<dbReference type="RefSeq" id="WP_085238145.1">
    <property type="nucleotide sequence ID" value="NZ_CP020773.1"/>
</dbReference>
<gene>
    <name evidence="10" type="primary">trmFO</name>
    <name evidence="12" type="ORF">B5P37_10405</name>
</gene>
<dbReference type="InterPro" id="IPR040131">
    <property type="entry name" value="MnmG_N"/>
</dbReference>
<organism evidence="12 13">
    <name type="scientific">Staphylococcus lutrae</name>
    <dbReference type="NCBI Taxonomy" id="155085"/>
    <lineage>
        <taxon>Bacteria</taxon>
        <taxon>Bacillati</taxon>
        <taxon>Bacillota</taxon>
        <taxon>Bacilli</taxon>
        <taxon>Bacillales</taxon>
        <taxon>Staphylococcaceae</taxon>
        <taxon>Staphylococcus</taxon>
    </lineage>
</organism>
<dbReference type="AlphaFoldDB" id="A0AAC9RTU6"/>
<dbReference type="GO" id="GO:0005829">
    <property type="term" value="C:cytosol"/>
    <property type="evidence" value="ECO:0007669"/>
    <property type="project" value="TreeGrafter"/>
</dbReference>
<evidence type="ECO:0000256" key="10">
    <source>
        <dbReference type="HAMAP-Rule" id="MF_01037"/>
    </source>
</evidence>
<accession>A0AAC9RTU6</accession>
<evidence type="ECO:0000256" key="8">
    <source>
        <dbReference type="ARBA" id="ARBA00022857"/>
    </source>
</evidence>
<dbReference type="Pfam" id="PF01134">
    <property type="entry name" value="GIDA"/>
    <property type="match status" value="1"/>
</dbReference>
<dbReference type="GO" id="GO:0050660">
    <property type="term" value="F:flavin adenine dinucleotide binding"/>
    <property type="evidence" value="ECO:0007669"/>
    <property type="project" value="UniProtKB-UniRule"/>
</dbReference>
<dbReference type="FunFam" id="3.50.50.60:FF:000035">
    <property type="entry name" value="Methylenetetrahydrofolate--tRNA-(uracil-5-)-methyltransferase TrmFO"/>
    <property type="match status" value="1"/>
</dbReference>
<keyword evidence="13" id="KW-1185">Reference proteome</keyword>
<evidence type="ECO:0000313" key="12">
    <source>
        <dbReference type="EMBL" id="ARJ51694.1"/>
    </source>
</evidence>
<evidence type="ECO:0000256" key="6">
    <source>
        <dbReference type="ARBA" id="ARBA00022694"/>
    </source>
</evidence>
<dbReference type="InterPro" id="IPR002218">
    <property type="entry name" value="MnmG-rel"/>
</dbReference>
<keyword evidence="4 10" id="KW-0285">Flavoprotein</keyword>
<dbReference type="PANTHER" id="PTHR11806:SF2">
    <property type="entry name" value="METHYLENETETRAHYDROFOLATE--TRNA-(URACIL-5-)-METHYLTRANSFERASE TRMFO"/>
    <property type="match status" value="1"/>
</dbReference>
<evidence type="ECO:0000256" key="4">
    <source>
        <dbReference type="ARBA" id="ARBA00022630"/>
    </source>
</evidence>